<proteinExistence type="predicted"/>
<sequence>MNNWLFMLIAAVILLLLLFKISLFIEFHFCRRKDDDYIAVSVFALQKNFLYTIRIPTIAVIQHNEIPWIASNIKTPQGDTKTQVGREQRFLKKSIQILFHNPEEFVQLVRSVKQFIRGYNHYISKLAQGIRCEKFELSTIYGFEDAAFTGIMMGVLGSFVNTLLSSAQKRLIFDAKPVILLQPVFGCSQAEIEFRCILRIRFGNVITATMSVLLNSLHGEVTRSG</sequence>
<name>A0ABZ3J371_SPOA4</name>
<dbReference type="Pfam" id="PF11167">
    <property type="entry name" value="DUF2953"/>
    <property type="match status" value="1"/>
</dbReference>
<protein>
    <recommendedName>
        <fullName evidence="3">DUF2953 domain-containing protein</fullName>
    </recommendedName>
</protein>
<dbReference type="EMBL" id="CP155571">
    <property type="protein sequence ID" value="XFO72829.1"/>
    <property type="molecule type" value="Genomic_DNA"/>
</dbReference>
<reference evidence="1" key="1">
    <citation type="submission" date="2024-05" db="EMBL/GenBank/DDBJ databases">
        <title>Isolation and characterization of Sporomusa carbonis sp. nov., a carboxydotrophic hydrogenogen in the genus of Sporomusa isolated from a charcoal burning pile.</title>
        <authorList>
            <person name="Boeer T."/>
            <person name="Rosenbaum F."/>
            <person name="Eysell L."/>
            <person name="Mueller V."/>
            <person name="Daniel R."/>
            <person name="Poehlein A."/>
        </authorList>
    </citation>
    <scope>NUCLEOTIDE SEQUENCE [LARGE SCALE GENOMIC DNA]</scope>
    <source>
        <strain evidence="1">DSM 3132</strain>
    </source>
</reference>
<organism evidence="1 2">
    <name type="scientific">Sporomusa acidovorans (strain ATCC 49682 / DSM 3132 / Mol)</name>
    <dbReference type="NCBI Taxonomy" id="1123286"/>
    <lineage>
        <taxon>Bacteria</taxon>
        <taxon>Bacillati</taxon>
        <taxon>Bacillota</taxon>
        <taxon>Negativicutes</taxon>
        <taxon>Selenomonadales</taxon>
        <taxon>Sporomusaceae</taxon>
        <taxon>Sporomusa</taxon>
    </lineage>
</organism>
<gene>
    <name evidence="1" type="ORF">SPACI_028830</name>
</gene>
<keyword evidence="2" id="KW-1185">Reference proteome</keyword>
<evidence type="ECO:0000313" key="1">
    <source>
        <dbReference type="EMBL" id="XFO72829.1"/>
    </source>
</evidence>
<accession>A0ABZ3J371</accession>
<evidence type="ECO:0000313" key="2">
    <source>
        <dbReference type="Proteomes" id="UP000216052"/>
    </source>
</evidence>
<dbReference type="InterPro" id="IPR021338">
    <property type="entry name" value="DUF2953"/>
</dbReference>
<evidence type="ECO:0008006" key="3">
    <source>
        <dbReference type="Google" id="ProtNLM"/>
    </source>
</evidence>
<dbReference type="Proteomes" id="UP000216052">
    <property type="component" value="Chromosome"/>
</dbReference>